<dbReference type="EMBL" id="FOLQ01000006">
    <property type="protein sequence ID" value="SFD68964.1"/>
    <property type="molecule type" value="Genomic_DNA"/>
</dbReference>
<evidence type="ECO:0000313" key="2">
    <source>
        <dbReference type="Proteomes" id="UP000198598"/>
    </source>
</evidence>
<evidence type="ECO:0000313" key="1">
    <source>
        <dbReference type="EMBL" id="SFD68964.1"/>
    </source>
</evidence>
<gene>
    <name evidence="1" type="ORF">SAMN05216167_106234</name>
</gene>
<sequence>MDNALVLSTLVRFNWIRNHPDALILLGSGVDGLTYTWRAY</sequence>
<protein>
    <submittedName>
        <fullName evidence="1">Uncharacterized protein</fullName>
    </submittedName>
</protein>
<dbReference type="AlphaFoldDB" id="A0A1I1UE32"/>
<proteinExistence type="predicted"/>
<name>A0A1I1UE32_9BACT</name>
<keyword evidence="2" id="KW-1185">Reference proteome</keyword>
<dbReference type="Proteomes" id="UP000198598">
    <property type="component" value="Unassembled WGS sequence"/>
</dbReference>
<reference evidence="1 2" key="1">
    <citation type="submission" date="2016-10" db="EMBL/GenBank/DDBJ databases">
        <authorList>
            <person name="de Groot N.N."/>
        </authorList>
    </citation>
    <scope>NUCLEOTIDE SEQUENCE [LARGE SCALE GENOMIC DNA]</scope>
    <source>
        <strain evidence="1 2">DSM 26130</strain>
    </source>
</reference>
<accession>A0A1I1UE32</accession>
<organism evidence="1 2">
    <name type="scientific">Spirosoma endophyticum</name>
    <dbReference type="NCBI Taxonomy" id="662367"/>
    <lineage>
        <taxon>Bacteria</taxon>
        <taxon>Pseudomonadati</taxon>
        <taxon>Bacteroidota</taxon>
        <taxon>Cytophagia</taxon>
        <taxon>Cytophagales</taxon>
        <taxon>Cytophagaceae</taxon>
        <taxon>Spirosoma</taxon>
    </lineage>
</organism>